<dbReference type="Pfam" id="PF26409">
    <property type="entry name" value="DUF8107"/>
    <property type="match status" value="1"/>
</dbReference>
<dbReference type="STRING" id="553466.SAMN04487950_3585"/>
<protein>
    <recommendedName>
        <fullName evidence="2">DUF8107 domain-containing protein</fullName>
    </recommendedName>
</protein>
<dbReference type="InterPro" id="IPR058420">
    <property type="entry name" value="DUF8107"/>
</dbReference>
<keyword evidence="1" id="KW-1133">Transmembrane helix</keyword>
<organism evidence="3 4">
    <name type="scientific">Halogranum rubrum</name>
    <dbReference type="NCBI Taxonomy" id="553466"/>
    <lineage>
        <taxon>Archaea</taxon>
        <taxon>Methanobacteriati</taxon>
        <taxon>Methanobacteriota</taxon>
        <taxon>Stenosarchaea group</taxon>
        <taxon>Halobacteria</taxon>
        <taxon>Halobacteriales</taxon>
        <taxon>Haloferacaceae</taxon>
    </lineage>
</organism>
<evidence type="ECO:0000256" key="1">
    <source>
        <dbReference type="SAM" id="Phobius"/>
    </source>
</evidence>
<keyword evidence="1" id="KW-0812">Transmembrane</keyword>
<feature type="domain" description="DUF8107" evidence="2">
    <location>
        <begin position="2"/>
        <end position="59"/>
    </location>
</feature>
<sequence length="59" mass="6373">MANSQGDPRVLFVMNLVLSALFASAVVWGLDYIGILSFTVELVVAATAVLMVLTYLVIR</sequence>
<accession>A0A1I4HBE6</accession>
<dbReference type="EMBL" id="FOTC01000005">
    <property type="protein sequence ID" value="SFL38776.1"/>
    <property type="molecule type" value="Genomic_DNA"/>
</dbReference>
<dbReference type="RefSeq" id="WP_049893752.1">
    <property type="nucleotide sequence ID" value="NZ_FOTC01000005.1"/>
</dbReference>
<proteinExistence type="predicted"/>
<evidence type="ECO:0000313" key="3">
    <source>
        <dbReference type="EMBL" id="SFL38776.1"/>
    </source>
</evidence>
<dbReference type="AlphaFoldDB" id="A0A1I4HBE6"/>
<keyword evidence="1" id="KW-0472">Membrane</keyword>
<name>A0A1I4HBE6_9EURY</name>
<evidence type="ECO:0000313" key="4">
    <source>
        <dbReference type="Proteomes" id="UP000199607"/>
    </source>
</evidence>
<reference evidence="4" key="1">
    <citation type="submission" date="2016-10" db="EMBL/GenBank/DDBJ databases">
        <authorList>
            <person name="Varghese N."/>
            <person name="Submissions S."/>
        </authorList>
    </citation>
    <scope>NUCLEOTIDE SEQUENCE [LARGE SCALE GENOMIC DNA]</scope>
    <source>
        <strain evidence="4">CGMCC 1.7738</strain>
    </source>
</reference>
<dbReference type="Proteomes" id="UP000199607">
    <property type="component" value="Unassembled WGS sequence"/>
</dbReference>
<feature type="transmembrane region" description="Helical" evidence="1">
    <location>
        <begin position="12"/>
        <end position="30"/>
    </location>
</feature>
<gene>
    <name evidence="3" type="ORF">SAMN04487950_3585</name>
</gene>
<keyword evidence="4" id="KW-1185">Reference proteome</keyword>
<feature type="transmembrane region" description="Helical" evidence="1">
    <location>
        <begin position="36"/>
        <end position="58"/>
    </location>
</feature>
<evidence type="ECO:0000259" key="2">
    <source>
        <dbReference type="Pfam" id="PF26409"/>
    </source>
</evidence>